<dbReference type="EMBL" id="JAPQKI010000004">
    <property type="protein sequence ID" value="KAJ5102820.1"/>
    <property type="molecule type" value="Genomic_DNA"/>
</dbReference>
<evidence type="ECO:0000256" key="1">
    <source>
        <dbReference type="ARBA" id="ARBA00000868"/>
    </source>
</evidence>
<dbReference type="SUPFAM" id="SSF53271">
    <property type="entry name" value="PRTase-like"/>
    <property type="match status" value="1"/>
</dbReference>
<dbReference type="AlphaFoldDB" id="A0A9W9FMA1"/>
<comment type="pathway">
    <text evidence="3">Purine metabolism; AMP biosynthesis via salvage pathway; AMP from adenine: step 1/1.</text>
</comment>
<dbReference type="Pfam" id="PF00156">
    <property type="entry name" value="Pribosyltran"/>
    <property type="match status" value="1"/>
</dbReference>
<keyword evidence="10" id="KW-0660">Purine salvage</keyword>
<keyword evidence="9" id="KW-0808">Transferase</keyword>
<dbReference type="Proteomes" id="UP001149074">
    <property type="component" value="Unassembled WGS sequence"/>
</dbReference>
<dbReference type="GO" id="GO:0006166">
    <property type="term" value="P:purine ribonucleoside salvage"/>
    <property type="evidence" value="ECO:0007669"/>
    <property type="project" value="UniProtKB-KW"/>
</dbReference>
<protein>
    <recommendedName>
        <fullName evidence="6">adenine phosphoribosyltransferase</fullName>
        <ecNumber evidence="6">2.4.2.7</ecNumber>
    </recommendedName>
</protein>
<evidence type="ECO:0000256" key="5">
    <source>
        <dbReference type="ARBA" id="ARBA00011738"/>
    </source>
</evidence>
<dbReference type="PANTHER" id="PTHR11776">
    <property type="entry name" value="ADENINE PHOSPHORIBOSYLTRANSFERASE"/>
    <property type="match status" value="1"/>
</dbReference>
<evidence type="ECO:0000313" key="12">
    <source>
        <dbReference type="EMBL" id="KAJ5102820.1"/>
    </source>
</evidence>
<dbReference type="PANTHER" id="PTHR11776:SF7">
    <property type="entry name" value="PHOSPHORIBOSYLTRANSFERASE DOMAIN-CONTAINING PROTEIN"/>
    <property type="match status" value="1"/>
</dbReference>
<evidence type="ECO:0000313" key="13">
    <source>
        <dbReference type="Proteomes" id="UP001149074"/>
    </source>
</evidence>
<comment type="similarity">
    <text evidence="4">Belongs to the purine/pyrimidine phosphoribosyltransferase family.</text>
</comment>
<evidence type="ECO:0000256" key="2">
    <source>
        <dbReference type="ARBA" id="ARBA00004496"/>
    </source>
</evidence>
<evidence type="ECO:0000259" key="11">
    <source>
        <dbReference type="Pfam" id="PF00156"/>
    </source>
</evidence>
<dbReference type="GeneID" id="81354822"/>
<proteinExistence type="inferred from homology"/>
<dbReference type="Gene3D" id="3.40.50.2020">
    <property type="match status" value="1"/>
</dbReference>
<keyword evidence="13" id="KW-1185">Reference proteome</keyword>
<sequence>MVCPTLGFPRPGIEFRHVLNIAQQRKGLETCIEMLNSHTGDWEFSKIACCETGGFVFASSLALRIDEPLALIRELGKLPPPTVSISKLSAHISSSDYDHSTESWIVIEQSLIPTDASVLVMDDVLASGRTLYDIIRVLRKVGIGLENMCVVVVAKFPSHRGRQFFREQGLGGVRIRRLLDLMVRRE</sequence>
<dbReference type="EC" id="2.4.2.7" evidence="6"/>
<name>A0A9W9FMA1_9EURO</name>
<comment type="catalytic activity">
    <reaction evidence="1">
        <text>AMP + diphosphate = 5-phospho-alpha-D-ribose 1-diphosphate + adenine</text>
        <dbReference type="Rhea" id="RHEA:16609"/>
        <dbReference type="ChEBI" id="CHEBI:16708"/>
        <dbReference type="ChEBI" id="CHEBI:33019"/>
        <dbReference type="ChEBI" id="CHEBI:58017"/>
        <dbReference type="ChEBI" id="CHEBI:456215"/>
        <dbReference type="EC" id="2.4.2.7"/>
    </reaction>
</comment>
<comment type="subunit">
    <text evidence="5">Homodimer.</text>
</comment>
<evidence type="ECO:0000256" key="4">
    <source>
        <dbReference type="ARBA" id="ARBA00008391"/>
    </source>
</evidence>
<dbReference type="InterPro" id="IPR000836">
    <property type="entry name" value="PRTase_dom"/>
</dbReference>
<dbReference type="InterPro" id="IPR050120">
    <property type="entry name" value="Adenine_PRTase"/>
</dbReference>
<accession>A0A9W9FMA1</accession>
<evidence type="ECO:0000256" key="9">
    <source>
        <dbReference type="ARBA" id="ARBA00022679"/>
    </source>
</evidence>
<reference evidence="12" key="1">
    <citation type="submission" date="2022-11" db="EMBL/GenBank/DDBJ databases">
        <authorList>
            <person name="Petersen C."/>
        </authorList>
    </citation>
    <scope>NUCLEOTIDE SEQUENCE</scope>
    <source>
        <strain evidence="12">IBT 30761</strain>
    </source>
</reference>
<dbReference type="InterPro" id="IPR029057">
    <property type="entry name" value="PRTase-like"/>
</dbReference>
<evidence type="ECO:0000256" key="7">
    <source>
        <dbReference type="ARBA" id="ARBA00022490"/>
    </source>
</evidence>
<gene>
    <name evidence="12" type="ORF">N7532_003349</name>
</gene>
<comment type="caution">
    <text evidence="12">The sequence shown here is derived from an EMBL/GenBank/DDBJ whole genome shotgun (WGS) entry which is preliminary data.</text>
</comment>
<dbReference type="RefSeq" id="XP_056476200.1">
    <property type="nucleotide sequence ID" value="XM_056615843.1"/>
</dbReference>
<keyword evidence="8" id="KW-0328">Glycosyltransferase</keyword>
<evidence type="ECO:0000256" key="6">
    <source>
        <dbReference type="ARBA" id="ARBA00011893"/>
    </source>
</evidence>
<keyword evidence="7" id="KW-0963">Cytoplasm</keyword>
<feature type="domain" description="Phosphoribosyltransferase" evidence="11">
    <location>
        <begin position="19"/>
        <end position="151"/>
    </location>
</feature>
<dbReference type="CDD" id="cd06223">
    <property type="entry name" value="PRTases_typeI"/>
    <property type="match status" value="1"/>
</dbReference>
<dbReference type="GO" id="GO:0003999">
    <property type="term" value="F:adenine phosphoribosyltransferase activity"/>
    <property type="evidence" value="ECO:0007669"/>
    <property type="project" value="UniProtKB-EC"/>
</dbReference>
<reference evidence="12" key="2">
    <citation type="journal article" date="2023" name="IMA Fungus">
        <title>Comparative genomic study of the Penicillium genus elucidates a diverse pangenome and 15 lateral gene transfer events.</title>
        <authorList>
            <person name="Petersen C."/>
            <person name="Sorensen T."/>
            <person name="Nielsen M.R."/>
            <person name="Sondergaard T.E."/>
            <person name="Sorensen J.L."/>
            <person name="Fitzpatrick D.A."/>
            <person name="Frisvad J.C."/>
            <person name="Nielsen K.L."/>
        </authorList>
    </citation>
    <scope>NUCLEOTIDE SEQUENCE</scope>
    <source>
        <strain evidence="12">IBT 30761</strain>
    </source>
</reference>
<comment type="subcellular location">
    <subcellularLocation>
        <location evidence="2">Cytoplasm</location>
    </subcellularLocation>
</comment>
<evidence type="ECO:0000256" key="3">
    <source>
        <dbReference type="ARBA" id="ARBA00004659"/>
    </source>
</evidence>
<dbReference type="GO" id="GO:0005737">
    <property type="term" value="C:cytoplasm"/>
    <property type="evidence" value="ECO:0007669"/>
    <property type="project" value="UniProtKB-SubCell"/>
</dbReference>
<organism evidence="12 13">
    <name type="scientific">Penicillium argentinense</name>
    <dbReference type="NCBI Taxonomy" id="1131581"/>
    <lineage>
        <taxon>Eukaryota</taxon>
        <taxon>Fungi</taxon>
        <taxon>Dikarya</taxon>
        <taxon>Ascomycota</taxon>
        <taxon>Pezizomycotina</taxon>
        <taxon>Eurotiomycetes</taxon>
        <taxon>Eurotiomycetidae</taxon>
        <taxon>Eurotiales</taxon>
        <taxon>Aspergillaceae</taxon>
        <taxon>Penicillium</taxon>
    </lineage>
</organism>
<dbReference type="OrthoDB" id="363185at2759"/>
<evidence type="ECO:0000256" key="10">
    <source>
        <dbReference type="ARBA" id="ARBA00022726"/>
    </source>
</evidence>
<evidence type="ECO:0000256" key="8">
    <source>
        <dbReference type="ARBA" id="ARBA00022676"/>
    </source>
</evidence>